<dbReference type="InterPro" id="IPR027785">
    <property type="entry name" value="UvrD-like_helicase_C"/>
</dbReference>
<dbReference type="InterPro" id="IPR025476">
    <property type="entry name" value="Helitron_helicase-like"/>
</dbReference>
<reference evidence="7 8" key="1">
    <citation type="submission" date="2015-12" db="EMBL/GenBank/DDBJ databases">
        <title>The genome of Folsomia candida.</title>
        <authorList>
            <person name="Faddeeva A."/>
            <person name="Derks M.F."/>
            <person name="Anvar Y."/>
            <person name="Smit S."/>
            <person name="Van Straalen N."/>
            <person name="Roelofs D."/>
        </authorList>
    </citation>
    <scope>NUCLEOTIDE SEQUENCE [LARGE SCALE GENOMIC DNA]</scope>
    <source>
        <strain evidence="7 8">VU population</strain>
        <tissue evidence="7">Whole body</tissue>
    </source>
</reference>
<dbReference type="Gene3D" id="3.40.395.10">
    <property type="entry name" value="Adenoviral Proteinase, Chain A"/>
    <property type="match status" value="1"/>
</dbReference>
<evidence type="ECO:0000256" key="4">
    <source>
        <dbReference type="RuleBase" id="RU363044"/>
    </source>
</evidence>
<dbReference type="Pfam" id="PF14214">
    <property type="entry name" value="Helitron_like_N"/>
    <property type="match status" value="1"/>
</dbReference>
<dbReference type="EC" id="5.6.2.3" evidence="4"/>
<comment type="similarity">
    <text evidence="1">Belongs to the peptidase C48 family.</text>
</comment>
<dbReference type="SUPFAM" id="SSF52540">
    <property type="entry name" value="P-loop containing nucleoside triphosphate hydrolases"/>
    <property type="match status" value="2"/>
</dbReference>
<evidence type="ECO:0000259" key="6">
    <source>
        <dbReference type="PROSITE" id="PS50600"/>
    </source>
</evidence>
<dbReference type="InterPro" id="IPR038765">
    <property type="entry name" value="Papain-like_cys_pep_sf"/>
</dbReference>
<keyword evidence="4 7" id="KW-0347">Helicase</keyword>
<accession>A0A226D8L9</accession>
<dbReference type="PANTHER" id="PTHR47642:SF8">
    <property type="entry name" value="ATP-DEPENDENT DNA HELICASE"/>
    <property type="match status" value="1"/>
</dbReference>
<evidence type="ECO:0000256" key="2">
    <source>
        <dbReference type="ARBA" id="ARBA00022670"/>
    </source>
</evidence>
<dbReference type="Proteomes" id="UP000198287">
    <property type="component" value="Unassembled WGS sequence"/>
</dbReference>
<dbReference type="CDD" id="cd18809">
    <property type="entry name" value="SF1_C_RecD"/>
    <property type="match status" value="1"/>
</dbReference>
<dbReference type="GO" id="GO:0043139">
    <property type="term" value="F:5'-3' DNA helicase activity"/>
    <property type="evidence" value="ECO:0007669"/>
    <property type="project" value="UniProtKB-EC"/>
</dbReference>
<feature type="compositionally biased region" description="Basic and acidic residues" evidence="5">
    <location>
        <begin position="19"/>
        <end position="30"/>
    </location>
</feature>
<dbReference type="Pfam" id="PF13538">
    <property type="entry name" value="UvrD_C_2"/>
    <property type="match status" value="1"/>
</dbReference>
<evidence type="ECO:0000313" key="8">
    <source>
        <dbReference type="Proteomes" id="UP000198287"/>
    </source>
</evidence>
<dbReference type="GO" id="GO:0000723">
    <property type="term" value="P:telomere maintenance"/>
    <property type="evidence" value="ECO:0007669"/>
    <property type="project" value="InterPro"/>
</dbReference>
<dbReference type="Pfam" id="PF20209">
    <property type="entry name" value="DUF6570"/>
    <property type="match status" value="1"/>
</dbReference>
<keyword evidence="4" id="KW-0547">Nucleotide-binding</keyword>
<dbReference type="GO" id="GO:0005524">
    <property type="term" value="F:ATP binding"/>
    <property type="evidence" value="ECO:0007669"/>
    <property type="project" value="UniProtKB-KW"/>
</dbReference>
<evidence type="ECO:0000256" key="3">
    <source>
        <dbReference type="ARBA" id="ARBA00022801"/>
    </source>
</evidence>
<keyword evidence="8" id="KW-1185">Reference proteome</keyword>
<dbReference type="Gene3D" id="3.40.50.300">
    <property type="entry name" value="P-loop containing nucleotide triphosphate hydrolases"/>
    <property type="match status" value="2"/>
</dbReference>
<gene>
    <name evidence="7" type="ORF">Fcan01_23933</name>
</gene>
<dbReference type="PROSITE" id="PS50600">
    <property type="entry name" value="ULP_PROTEASE"/>
    <property type="match status" value="1"/>
</dbReference>
<dbReference type="OrthoDB" id="10036850at2759"/>
<sequence>MPKLRKQSQIQLKNLKKLKREDEDYRRCERVANSNARKKAREDIVDQSTNSERRRKAREDEESRKAEQSADSERRRKAREDEESRKAEQSADSERRRKAREDEENRKAEQSADSERRRKAREDKENRKAEQSADSERRRKAREDEESRKAEQSADSERRRKAREDEENRKAEQSADSERRRKAREDEENRKAEQSADSERRRKAREDKENRKAEQSADSERRRKAREDEENRKAEQSADSERRRKAREDEESRKAEQSADSERRRKAREDEENRKAEQSADSERRRKAREEEERRRKEQESDTERRRIARGNSIYNEFVKVIKEGPDHACASCDGLFFLSSMRPFLRSVLVQKHSFEFCVAVLRPGNEKGLLCSTCFRHINQGSVPKLNFSNGFSFPTIPEVLRPRSTKHPEGLTQLEERLVAARIPFMTITKLGVDRQCGLKGNVINVINPINETARILPRRFEDASVIQLMLMRKMEYNNPYLFESIRPKVVYDVAKYVATTELYLEENIVLSDDWLRDVEQHKVPENHHNESETDQMGDVLNPGGQQTLVMDFDSIENNEAIKFAPGENQKPISLLSDLNAEALSFPSIYCGEKRRIKNVGISRTDIAKSDARNRDRRCAIPSKLLYSFKLVQTHQIASQVQLCLRKKKGRGKPTAANLINEDFVENMVQHDDAYKVLRNVRSSPAYWQDKQKVLMSMIRQLGIPTMFITLSAAEVKWVELIVILKKVLDQEIITEDTAETMKWEEKADLIRRDPITCSRYFDYRLRQCSKYILLHSNGIFKEHPVVDSFTRIEFQHRGSPHMHGLFWLKNSPKYNEDSPESVTECEAFIDKYISCKVDVDGVIHQQHKHTRCCEVTFKGVKKCRFGMPYPPMARTRILLPFPAEYPESLRSVATKNLGAVKDQIQYLVGDKINLEFEEFMELLGLDEAQYIMAVRSSISRPTVFLKRKITEAFTNAYNPDLARLWKANMDIQFILDPYACCKYCAAYVSKSNRGMSELLNQVIQELKGGNVSCQDRLIRFSRVFLNGSEVSAQEAAYSVLSMPLSRCSRDSIYINTLLPEERVYITKSADELKKLPEDSTDVNVDGLLEHYCQRPRELNECTLAEFAALWTYSKKKPGKELVQVSGSDDEDHSAEVDEEDAKFYQLVNKSGYIRRRKKSRIIRFRNFGLVQDPENYYRENVMLYLPWRDEESNILTQDCRRLYDENQVDIERVKSEFDKRLDISNMENEIKQLNIEEDLPKLHIDDEFRILNNQDLEADFGLELGNVTVEKAQKIKMPKMLADDDYEKLITSLNEKQEKFHNHVIQNVRRGNPPFYEFVSGGAGVGKSMLINAITQTIMRDAVKVVGEDPSRLKVLLCASTGMAAFNISGVTLHQAFGLPFNQFDGTMPRLTESTRNKYASEFRDLDLIIIDEISMTSREHLFQIDERLRQIFKSPSDFGGKSILAVGDFHQLEPVMASWIFAEPNKGMGLLGSNYLWEKFRFFELTECMRQKDDKKFAEALNRLAVGMCNDEDIAMFRSREVELNGLAPPDGSIRLMYGNQDVETYNNKALSLLDSEGIISYANDRVQGRGKVEHHTAIREAAKKLPTKKAQNLPADINFKIGCKYMMTVNSDTSDGLVNGVIGTLKKIVYGRTTTGEKVPLKVWMDFPKEIGNKLKKVQKKKSQVSSDWVPVGKESRMIHRWPGRNLEVVRTQFAFVPAEAISIHKSQGSTFKFVVVSVHYSTKTGGMRKISRRALYVGFSRCPTLSGLFIAGKFEAPNAPGPDDPVIVEMSKLRKRPVIFDGEQDNFDDKDGNLMAGKSVEQKIVSKKEIQIDSDNDNESQDLSNLVLVQVGNLRFYRSDLLSISNRTGWLTDGAIDCFLEVLKMSIAIRRWESFHNFGAFLVQHVRSNDGWKRRNWEIEISSTLLIFPRCRNGHWTVMVGDKRTRIVTFYDSMNNFENSEDMMVKIFFGVMESCGEKRCSEEEIEAKRQAAKKRKEDCVRVKECRSLLNWMVATTVKKENVEKEQANLKMWELDGRAKFVMEDGENSFLGEVLDDFELGTLMDEIELPSSCNVPSSEILPQQSVVDAVIDGVELEFIPEVVETSQLQPIASLPVGIVAALDQEREEVRVEGNIVQRKSTRPRVQRKRFE</sequence>
<dbReference type="GO" id="GO:0016887">
    <property type="term" value="F:ATP hydrolysis activity"/>
    <property type="evidence" value="ECO:0007669"/>
    <property type="project" value="RHEA"/>
</dbReference>
<dbReference type="InterPro" id="IPR010285">
    <property type="entry name" value="DNA_helicase_pif1-like_DEAD"/>
</dbReference>
<keyword evidence="3 4" id="KW-0378">Hydrolase</keyword>
<keyword evidence="4" id="KW-0234">DNA repair</keyword>
<feature type="compositionally biased region" description="Basic and acidic residues" evidence="5">
    <location>
        <begin position="57"/>
        <end position="305"/>
    </location>
</feature>
<keyword evidence="2" id="KW-0645">Protease</keyword>
<dbReference type="GO" id="GO:0008234">
    <property type="term" value="F:cysteine-type peptidase activity"/>
    <property type="evidence" value="ECO:0007669"/>
    <property type="project" value="InterPro"/>
</dbReference>
<evidence type="ECO:0000313" key="7">
    <source>
        <dbReference type="EMBL" id="OXA41097.1"/>
    </source>
</evidence>
<feature type="domain" description="Ubiquitin-like protease family profile" evidence="6">
    <location>
        <begin position="1841"/>
        <end position="1978"/>
    </location>
</feature>
<feature type="region of interest" description="Disordered" evidence="5">
    <location>
        <begin position="1"/>
        <end position="305"/>
    </location>
</feature>
<evidence type="ECO:0000256" key="1">
    <source>
        <dbReference type="ARBA" id="ARBA00005234"/>
    </source>
</evidence>
<comment type="catalytic activity">
    <reaction evidence="4">
        <text>ATP + H2O = ADP + phosphate + H(+)</text>
        <dbReference type="Rhea" id="RHEA:13065"/>
        <dbReference type="ChEBI" id="CHEBI:15377"/>
        <dbReference type="ChEBI" id="CHEBI:15378"/>
        <dbReference type="ChEBI" id="CHEBI:30616"/>
        <dbReference type="ChEBI" id="CHEBI:43474"/>
        <dbReference type="ChEBI" id="CHEBI:456216"/>
        <dbReference type="EC" id="5.6.2.3"/>
    </reaction>
</comment>
<dbReference type="GO" id="GO:0006281">
    <property type="term" value="P:DNA repair"/>
    <property type="evidence" value="ECO:0007669"/>
    <property type="project" value="UniProtKB-KW"/>
</dbReference>
<keyword evidence="4" id="KW-0067">ATP-binding</keyword>
<organism evidence="7 8">
    <name type="scientific">Folsomia candida</name>
    <name type="common">Springtail</name>
    <dbReference type="NCBI Taxonomy" id="158441"/>
    <lineage>
        <taxon>Eukaryota</taxon>
        <taxon>Metazoa</taxon>
        <taxon>Ecdysozoa</taxon>
        <taxon>Arthropoda</taxon>
        <taxon>Hexapoda</taxon>
        <taxon>Collembola</taxon>
        <taxon>Entomobryomorpha</taxon>
        <taxon>Isotomoidea</taxon>
        <taxon>Isotomidae</taxon>
        <taxon>Proisotominae</taxon>
        <taxon>Folsomia</taxon>
    </lineage>
</organism>
<comment type="similarity">
    <text evidence="4">Belongs to the helicase family.</text>
</comment>
<keyword evidence="4" id="KW-0227">DNA damage</keyword>
<comment type="cofactor">
    <cofactor evidence="4">
        <name>Mg(2+)</name>
        <dbReference type="ChEBI" id="CHEBI:18420"/>
    </cofactor>
</comment>
<dbReference type="Pfam" id="PF05970">
    <property type="entry name" value="PIF1"/>
    <property type="match status" value="1"/>
</dbReference>
<keyword evidence="4" id="KW-0233">DNA recombination</keyword>
<evidence type="ECO:0000256" key="5">
    <source>
        <dbReference type="SAM" id="MobiDB-lite"/>
    </source>
</evidence>
<dbReference type="GO" id="GO:0006310">
    <property type="term" value="P:DNA recombination"/>
    <property type="evidence" value="ECO:0007669"/>
    <property type="project" value="UniProtKB-KW"/>
</dbReference>
<dbReference type="SUPFAM" id="SSF54001">
    <property type="entry name" value="Cysteine proteinases"/>
    <property type="match status" value="1"/>
</dbReference>
<name>A0A226D8L9_FOLCA</name>
<proteinExistence type="inferred from homology"/>
<dbReference type="GO" id="GO:0006508">
    <property type="term" value="P:proteolysis"/>
    <property type="evidence" value="ECO:0007669"/>
    <property type="project" value="UniProtKB-KW"/>
</dbReference>
<comment type="caution">
    <text evidence="7">The sequence shown here is derived from an EMBL/GenBank/DDBJ whole genome shotgun (WGS) entry which is preliminary data.</text>
</comment>
<dbReference type="InterPro" id="IPR046700">
    <property type="entry name" value="DUF6570"/>
</dbReference>
<dbReference type="PANTHER" id="PTHR47642">
    <property type="entry name" value="ATP-DEPENDENT DNA HELICASE"/>
    <property type="match status" value="1"/>
</dbReference>
<dbReference type="InterPro" id="IPR027417">
    <property type="entry name" value="P-loop_NTPase"/>
</dbReference>
<dbReference type="InterPro" id="IPR003653">
    <property type="entry name" value="Peptidase_C48_C"/>
</dbReference>
<protein>
    <recommendedName>
        <fullName evidence="4">ATP-dependent DNA helicase</fullName>
        <ecNumber evidence="4">5.6.2.3</ecNumber>
    </recommendedName>
</protein>
<dbReference type="OMA" id="KETVKTY"/>
<dbReference type="InterPro" id="IPR051055">
    <property type="entry name" value="PIF1_helicase"/>
</dbReference>
<dbReference type="EMBL" id="LNIX01000030">
    <property type="protein sequence ID" value="OXA41097.1"/>
    <property type="molecule type" value="Genomic_DNA"/>
</dbReference>